<name>A0A9W7H530_HIBTR</name>
<proteinExistence type="predicted"/>
<organism evidence="2 3">
    <name type="scientific">Hibiscus trionum</name>
    <name type="common">Flower of an hour</name>
    <dbReference type="NCBI Taxonomy" id="183268"/>
    <lineage>
        <taxon>Eukaryota</taxon>
        <taxon>Viridiplantae</taxon>
        <taxon>Streptophyta</taxon>
        <taxon>Embryophyta</taxon>
        <taxon>Tracheophyta</taxon>
        <taxon>Spermatophyta</taxon>
        <taxon>Magnoliopsida</taxon>
        <taxon>eudicotyledons</taxon>
        <taxon>Gunneridae</taxon>
        <taxon>Pentapetalae</taxon>
        <taxon>rosids</taxon>
        <taxon>malvids</taxon>
        <taxon>Malvales</taxon>
        <taxon>Malvaceae</taxon>
        <taxon>Malvoideae</taxon>
        <taxon>Hibiscus</taxon>
    </lineage>
</organism>
<evidence type="ECO:0000313" key="3">
    <source>
        <dbReference type="Proteomes" id="UP001165190"/>
    </source>
</evidence>
<accession>A0A9W7H530</accession>
<dbReference type="InterPro" id="IPR025753">
    <property type="entry name" value="AAA_N_dom"/>
</dbReference>
<evidence type="ECO:0000313" key="2">
    <source>
        <dbReference type="EMBL" id="GMI70831.1"/>
    </source>
</evidence>
<dbReference type="OrthoDB" id="10251412at2759"/>
<sequence>MFSINNIPSTTAVFSTYTAFTASAMLVRSVVSEVQTIAGQVIPEQLRKLLLSKLGSLCSNPSSQMTLLINEYDGYCVNELYEASETYLAKKITALMERLKVSKAPRDNKVTVTIHKGEKVFDEYEGIELK</sequence>
<reference evidence="2" key="1">
    <citation type="submission" date="2023-05" db="EMBL/GenBank/DDBJ databases">
        <title>Genome and transcriptome analyses reveal genes involved in the formation of fine ridges on petal epidermal cells in Hibiscus trionum.</title>
        <authorList>
            <person name="Koshimizu S."/>
            <person name="Masuda S."/>
            <person name="Ishii T."/>
            <person name="Shirasu K."/>
            <person name="Hoshino A."/>
            <person name="Arita M."/>
        </authorList>
    </citation>
    <scope>NUCLEOTIDE SEQUENCE</scope>
    <source>
        <strain evidence="2">Hamamatsu line</strain>
    </source>
</reference>
<dbReference type="Pfam" id="PF14363">
    <property type="entry name" value="AAA_assoc"/>
    <property type="match status" value="1"/>
</dbReference>
<dbReference type="AlphaFoldDB" id="A0A9W7H530"/>
<comment type="caution">
    <text evidence="2">The sequence shown here is derived from an EMBL/GenBank/DDBJ whole genome shotgun (WGS) entry which is preliminary data.</text>
</comment>
<evidence type="ECO:0000259" key="1">
    <source>
        <dbReference type="Pfam" id="PF14363"/>
    </source>
</evidence>
<feature type="domain" description="AAA-type ATPase N-terminal" evidence="1">
    <location>
        <begin position="42"/>
        <end position="130"/>
    </location>
</feature>
<gene>
    <name evidence="2" type="ORF">HRI_000752400</name>
</gene>
<dbReference type="EMBL" id="BSYR01000009">
    <property type="protein sequence ID" value="GMI70831.1"/>
    <property type="molecule type" value="Genomic_DNA"/>
</dbReference>
<protein>
    <recommendedName>
        <fullName evidence="1">AAA-type ATPase N-terminal domain-containing protein</fullName>
    </recommendedName>
</protein>
<dbReference type="Proteomes" id="UP001165190">
    <property type="component" value="Unassembled WGS sequence"/>
</dbReference>
<keyword evidence="3" id="KW-1185">Reference proteome</keyword>